<keyword evidence="5" id="KW-0560">Oxidoreductase</keyword>
<dbReference type="RefSeq" id="WP_269311218.1">
    <property type="nucleotide sequence ID" value="NZ_CP114052.1"/>
</dbReference>
<dbReference type="InterPro" id="IPR001519">
    <property type="entry name" value="Ferritin"/>
</dbReference>
<dbReference type="SUPFAM" id="SSF47240">
    <property type="entry name" value="Ferritin-like"/>
    <property type="match status" value="1"/>
</dbReference>
<keyword evidence="4 8" id="KW-0479">Metal-binding</keyword>
<evidence type="ECO:0000313" key="11">
    <source>
        <dbReference type="Proteomes" id="UP001164187"/>
    </source>
</evidence>
<dbReference type="PANTHER" id="PTHR11431">
    <property type="entry name" value="FERRITIN"/>
    <property type="match status" value="1"/>
</dbReference>
<organism evidence="10 11">
    <name type="scientific">Peptostreptococcus equinus</name>
    <dbReference type="NCBI Taxonomy" id="3003601"/>
    <lineage>
        <taxon>Bacteria</taxon>
        <taxon>Bacillati</taxon>
        <taxon>Bacillota</taxon>
        <taxon>Clostridia</taxon>
        <taxon>Peptostreptococcales</taxon>
        <taxon>Peptostreptococcaceae</taxon>
        <taxon>Peptostreptococcus</taxon>
    </lineage>
</organism>
<dbReference type="InterPro" id="IPR009040">
    <property type="entry name" value="Ferritin-like_diiron"/>
</dbReference>
<evidence type="ECO:0000256" key="1">
    <source>
        <dbReference type="ARBA" id="ARBA00002485"/>
    </source>
</evidence>
<protein>
    <recommendedName>
        <fullName evidence="8">Ferritin</fullName>
        <ecNumber evidence="8">1.16.3.2</ecNumber>
    </recommendedName>
</protein>
<evidence type="ECO:0000256" key="2">
    <source>
        <dbReference type="ARBA" id="ARBA00006950"/>
    </source>
</evidence>
<reference evidence="10" key="1">
    <citation type="submission" date="2022-12" db="EMBL/GenBank/DDBJ databases">
        <title>Peptostreptococcus.</title>
        <authorList>
            <person name="Lee S.H."/>
        </authorList>
    </citation>
    <scope>NUCLEOTIDE SEQUENCE</scope>
    <source>
        <strain evidence="10">CBA3647</strain>
    </source>
</reference>
<comment type="function">
    <text evidence="1 8">Iron-storage protein.</text>
</comment>
<dbReference type="PROSITE" id="PS50905">
    <property type="entry name" value="FERRITIN_LIKE"/>
    <property type="match status" value="1"/>
</dbReference>
<dbReference type="EC" id="1.16.3.2" evidence="8"/>
<evidence type="ECO:0000259" key="9">
    <source>
        <dbReference type="PROSITE" id="PS50905"/>
    </source>
</evidence>
<dbReference type="Pfam" id="PF00210">
    <property type="entry name" value="Ferritin"/>
    <property type="match status" value="1"/>
</dbReference>
<evidence type="ECO:0000313" key="10">
    <source>
        <dbReference type="EMBL" id="WAW14521.1"/>
    </source>
</evidence>
<accession>A0ABY7JPV4</accession>
<evidence type="ECO:0000256" key="6">
    <source>
        <dbReference type="ARBA" id="ARBA00023004"/>
    </source>
</evidence>
<comment type="catalytic activity">
    <reaction evidence="7 8">
        <text>4 Fe(2+) + O2 + 6 H2O = 4 iron(III) oxide-hydroxide + 12 H(+)</text>
        <dbReference type="Rhea" id="RHEA:11972"/>
        <dbReference type="ChEBI" id="CHEBI:15377"/>
        <dbReference type="ChEBI" id="CHEBI:15378"/>
        <dbReference type="ChEBI" id="CHEBI:15379"/>
        <dbReference type="ChEBI" id="CHEBI:29033"/>
        <dbReference type="ChEBI" id="CHEBI:78619"/>
        <dbReference type="EC" id="1.16.3.2"/>
    </reaction>
</comment>
<evidence type="ECO:0000256" key="7">
    <source>
        <dbReference type="ARBA" id="ARBA00048035"/>
    </source>
</evidence>
<comment type="similarity">
    <text evidence="2 8">Belongs to the ferritin family. Prokaryotic subfamily.</text>
</comment>
<evidence type="ECO:0000256" key="4">
    <source>
        <dbReference type="ARBA" id="ARBA00022723"/>
    </source>
</evidence>
<feature type="domain" description="Ferritin-like diiron" evidence="9">
    <location>
        <begin position="1"/>
        <end position="144"/>
    </location>
</feature>
<sequence>MKAEVAKALNDHINFEFHSGYIYLQLALAMEEQNYKGYSSWLMQHYNEELLHAQAFINFMIKRDETPILEDIKASQFDMKEPVEVAKFIYEHEKKVTEKIYKINDIAKKADDYATEIFMHTFINEQIEEEDITKDIYDKFTLSGDSISAKMLVDNNLSTPSPADTTL</sequence>
<dbReference type="PANTHER" id="PTHR11431:SF127">
    <property type="entry name" value="BACTERIAL NON-HEME FERRITIN"/>
    <property type="match status" value="1"/>
</dbReference>
<dbReference type="InterPro" id="IPR041719">
    <property type="entry name" value="Ferritin_prok"/>
</dbReference>
<keyword evidence="8" id="KW-0963">Cytoplasm</keyword>
<dbReference type="InterPro" id="IPR008331">
    <property type="entry name" value="Ferritin_DPS_dom"/>
</dbReference>
<name>A0ABY7JPV4_9FIRM</name>
<keyword evidence="6 8" id="KW-0408">Iron</keyword>
<gene>
    <name evidence="10" type="ORF">O0R46_07940</name>
</gene>
<evidence type="ECO:0000256" key="3">
    <source>
        <dbReference type="ARBA" id="ARBA00022434"/>
    </source>
</evidence>
<comment type="subcellular location">
    <subcellularLocation>
        <location evidence="8">Cytoplasm</location>
    </subcellularLocation>
</comment>
<keyword evidence="3 8" id="KW-0409">Iron storage</keyword>
<dbReference type="CDD" id="cd01055">
    <property type="entry name" value="Nonheme_Ferritin"/>
    <property type="match status" value="1"/>
</dbReference>
<evidence type="ECO:0000256" key="8">
    <source>
        <dbReference type="RuleBase" id="RU361145"/>
    </source>
</evidence>
<dbReference type="InterPro" id="IPR009078">
    <property type="entry name" value="Ferritin-like_SF"/>
</dbReference>
<keyword evidence="11" id="KW-1185">Reference proteome</keyword>
<dbReference type="Proteomes" id="UP001164187">
    <property type="component" value="Chromosome"/>
</dbReference>
<dbReference type="Gene3D" id="1.20.1260.10">
    <property type="match status" value="1"/>
</dbReference>
<dbReference type="EMBL" id="CP114052">
    <property type="protein sequence ID" value="WAW14521.1"/>
    <property type="molecule type" value="Genomic_DNA"/>
</dbReference>
<proteinExistence type="inferred from homology"/>
<dbReference type="InterPro" id="IPR012347">
    <property type="entry name" value="Ferritin-like"/>
</dbReference>
<evidence type="ECO:0000256" key="5">
    <source>
        <dbReference type="ARBA" id="ARBA00023002"/>
    </source>
</evidence>